<evidence type="ECO:0000313" key="2">
    <source>
        <dbReference type="Proteomes" id="UP000001471"/>
    </source>
</evidence>
<name>B2W218_PYRTR</name>
<dbReference type="HOGENOM" id="CLU_1603588_0_0_1"/>
<dbReference type="Proteomes" id="UP000001471">
    <property type="component" value="Unassembled WGS sequence"/>
</dbReference>
<proteinExistence type="predicted"/>
<dbReference type="STRING" id="426418.B2W218"/>
<sequence>MPRGETDGFMTLDWSVLPSILSNQQQWPLHNEGEARLLHHFIVNLILLRLHEEMSEADDQCHHLGSARVLNSICSFAADGGLREAASWISLRKHLMVSLVKQQPLDLDLSNYRFSKVFDSPLQDNESWTNRIIYIFASILQQALDDTENQGLSVNQWTQLRSEVDE</sequence>
<dbReference type="RefSeq" id="XP_001933799.2">
    <property type="nucleotide sequence ID" value="XM_001933764.2"/>
</dbReference>
<dbReference type="GeneID" id="6341697"/>
<reference evidence="2" key="1">
    <citation type="journal article" date="2013" name="G3 (Bethesda)">
        <title>Comparative genomics of a plant-pathogenic fungus, Pyrenophora tritici-repentis, reveals transduplication and the impact of repeat elements on pathogenicity and population divergence.</title>
        <authorList>
            <person name="Manning V.A."/>
            <person name="Pandelova I."/>
            <person name="Dhillon B."/>
            <person name="Wilhelm L.J."/>
            <person name="Goodwin S.B."/>
            <person name="Berlin A.M."/>
            <person name="Figueroa M."/>
            <person name="Freitag M."/>
            <person name="Hane J.K."/>
            <person name="Henrissat B."/>
            <person name="Holman W.H."/>
            <person name="Kodira C.D."/>
            <person name="Martin J."/>
            <person name="Oliver R.P."/>
            <person name="Robbertse B."/>
            <person name="Schackwitz W."/>
            <person name="Schwartz D.C."/>
            <person name="Spatafora J.W."/>
            <person name="Turgeon B.G."/>
            <person name="Yandava C."/>
            <person name="Young S."/>
            <person name="Zhou S."/>
            <person name="Zeng Q."/>
            <person name="Grigoriev I.V."/>
            <person name="Ma L.-J."/>
            <person name="Ciuffetti L.M."/>
        </authorList>
    </citation>
    <scope>NUCLEOTIDE SEQUENCE [LARGE SCALE GENOMIC DNA]</scope>
    <source>
        <strain evidence="2">Pt-1C-BFP</strain>
    </source>
</reference>
<dbReference type="OrthoDB" id="4525710at2759"/>
<dbReference type="KEGG" id="ptrr:6341697"/>
<gene>
    <name evidence="1" type="ORF">PTRG_03466</name>
</gene>
<protein>
    <submittedName>
        <fullName evidence="1">Uncharacterized protein</fullName>
    </submittedName>
</protein>
<accession>B2W218</accession>
<dbReference type="EMBL" id="DS231617">
    <property type="protein sequence ID" value="EDU46304.1"/>
    <property type="molecule type" value="Genomic_DNA"/>
</dbReference>
<evidence type="ECO:0000313" key="1">
    <source>
        <dbReference type="EMBL" id="EDU46304.1"/>
    </source>
</evidence>
<dbReference type="AlphaFoldDB" id="B2W218"/>
<organism evidence="1 2">
    <name type="scientific">Pyrenophora tritici-repentis (strain Pt-1C-BFP)</name>
    <name type="common">Wheat tan spot fungus</name>
    <name type="synonym">Drechslera tritici-repentis</name>
    <dbReference type="NCBI Taxonomy" id="426418"/>
    <lineage>
        <taxon>Eukaryota</taxon>
        <taxon>Fungi</taxon>
        <taxon>Dikarya</taxon>
        <taxon>Ascomycota</taxon>
        <taxon>Pezizomycotina</taxon>
        <taxon>Dothideomycetes</taxon>
        <taxon>Pleosporomycetidae</taxon>
        <taxon>Pleosporales</taxon>
        <taxon>Pleosporineae</taxon>
        <taxon>Pleosporaceae</taxon>
        <taxon>Pyrenophora</taxon>
    </lineage>
</organism>
<dbReference type="InParanoid" id="B2W218"/>